<evidence type="ECO:0000313" key="2">
    <source>
        <dbReference type="EMBL" id="MBC6466690.1"/>
    </source>
</evidence>
<dbReference type="Proteomes" id="UP000805614">
    <property type="component" value="Unassembled WGS sequence"/>
</dbReference>
<feature type="domain" description="S-adenosyl-L-homocysteine hydrolase NAD binding" evidence="1">
    <location>
        <begin position="45"/>
        <end position="167"/>
    </location>
</feature>
<evidence type="ECO:0000313" key="3">
    <source>
        <dbReference type="Proteomes" id="UP000805614"/>
    </source>
</evidence>
<name>A0ABR7LQD5_9ACTN</name>
<dbReference type="InterPro" id="IPR036291">
    <property type="entry name" value="NAD(P)-bd_dom_sf"/>
</dbReference>
<protein>
    <recommendedName>
        <fullName evidence="1">S-adenosyl-L-homocysteine hydrolase NAD binding domain-containing protein</fullName>
    </recommendedName>
</protein>
<organism evidence="2 3">
    <name type="scientific">Actinomadura alba</name>
    <dbReference type="NCBI Taxonomy" id="406431"/>
    <lineage>
        <taxon>Bacteria</taxon>
        <taxon>Bacillati</taxon>
        <taxon>Actinomycetota</taxon>
        <taxon>Actinomycetes</taxon>
        <taxon>Streptosporangiales</taxon>
        <taxon>Thermomonosporaceae</taxon>
        <taxon>Actinomadura</taxon>
    </lineage>
</organism>
<dbReference type="Gene3D" id="3.40.50.720">
    <property type="entry name" value="NAD(P)-binding Rossmann-like Domain"/>
    <property type="match status" value="1"/>
</dbReference>
<keyword evidence="3" id="KW-1185">Reference proteome</keyword>
<dbReference type="SMART" id="SM00997">
    <property type="entry name" value="AdoHcyase_NAD"/>
    <property type="match status" value="1"/>
</dbReference>
<dbReference type="InterPro" id="IPR015878">
    <property type="entry name" value="Ado_hCys_hydrolase_NAD-bd"/>
</dbReference>
<proteinExistence type="predicted"/>
<dbReference type="SUPFAM" id="SSF51735">
    <property type="entry name" value="NAD(P)-binding Rossmann-fold domains"/>
    <property type="match status" value="1"/>
</dbReference>
<gene>
    <name evidence="2" type="ORF">HKK74_14425</name>
</gene>
<dbReference type="Pfam" id="PF00670">
    <property type="entry name" value="AdoHcyase_NAD"/>
    <property type="match status" value="1"/>
</dbReference>
<reference evidence="2 3" key="1">
    <citation type="submission" date="2020-06" db="EMBL/GenBank/DDBJ databases">
        <title>Actinomadura xiongansis sp. nov., isolated from soil of Baiyangdian.</title>
        <authorList>
            <person name="Zhang X."/>
        </authorList>
    </citation>
    <scope>NUCLEOTIDE SEQUENCE [LARGE SCALE GENOMIC DNA]</scope>
    <source>
        <strain evidence="2 3">HBUM206468</strain>
    </source>
</reference>
<comment type="caution">
    <text evidence="2">The sequence shown here is derived from an EMBL/GenBank/DDBJ whole genome shotgun (WGS) entry which is preliminary data.</text>
</comment>
<dbReference type="EMBL" id="JABVEC010000009">
    <property type="protein sequence ID" value="MBC6466690.1"/>
    <property type="molecule type" value="Genomic_DNA"/>
</dbReference>
<accession>A0ABR7LQD5</accession>
<sequence>MSTEASYLVARPPRVGGNSRSMAATFVPLLACTWPDTLYRTELQNRFSASLSTEALIRARGDILHGRPAAVIEYGKLGRSVAAMLHAKHVGVTVYDSDPVRRTQALSQGFRTASTLAQAIAGAGVIVCATGNLALREDDFAKVANRAVRDATERSLIAATWLRYFDGTS</sequence>
<evidence type="ECO:0000259" key="1">
    <source>
        <dbReference type="SMART" id="SM00997"/>
    </source>
</evidence>